<organism evidence="1 2">
    <name type="scientific">Coprinellus micaceus</name>
    <name type="common">Glistening ink-cap mushroom</name>
    <name type="synonym">Coprinus micaceus</name>
    <dbReference type="NCBI Taxonomy" id="71717"/>
    <lineage>
        <taxon>Eukaryota</taxon>
        <taxon>Fungi</taxon>
        <taxon>Dikarya</taxon>
        <taxon>Basidiomycota</taxon>
        <taxon>Agaricomycotina</taxon>
        <taxon>Agaricomycetes</taxon>
        <taxon>Agaricomycetidae</taxon>
        <taxon>Agaricales</taxon>
        <taxon>Agaricineae</taxon>
        <taxon>Psathyrellaceae</taxon>
        <taxon>Coprinellus</taxon>
    </lineage>
</organism>
<evidence type="ECO:0000313" key="1">
    <source>
        <dbReference type="EMBL" id="TEB22035.1"/>
    </source>
</evidence>
<reference evidence="1 2" key="1">
    <citation type="journal article" date="2019" name="Nat. Ecol. Evol.">
        <title>Megaphylogeny resolves global patterns of mushroom evolution.</title>
        <authorList>
            <person name="Varga T."/>
            <person name="Krizsan K."/>
            <person name="Foldi C."/>
            <person name="Dima B."/>
            <person name="Sanchez-Garcia M."/>
            <person name="Sanchez-Ramirez S."/>
            <person name="Szollosi G.J."/>
            <person name="Szarkandi J.G."/>
            <person name="Papp V."/>
            <person name="Albert L."/>
            <person name="Andreopoulos W."/>
            <person name="Angelini C."/>
            <person name="Antonin V."/>
            <person name="Barry K.W."/>
            <person name="Bougher N.L."/>
            <person name="Buchanan P."/>
            <person name="Buyck B."/>
            <person name="Bense V."/>
            <person name="Catcheside P."/>
            <person name="Chovatia M."/>
            <person name="Cooper J."/>
            <person name="Damon W."/>
            <person name="Desjardin D."/>
            <person name="Finy P."/>
            <person name="Geml J."/>
            <person name="Haridas S."/>
            <person name="Hughes K."/>
            <person name="Justo A."/>
            <person name="Karasinski D."/>
            <person name="Kautmanova I."/>
            <person name="Kiss B."/>
            <person name="Kocsube S."/>
            <person name="Kotiranta H."/>
            <person name="LaButti K.M."/>
            <person name="Lechner B.E."/>
            <person name="Liimatainen K."/>
            <person name="Lipzen A."/>
            <person name="Lukacs Z."/>
            <person name="Mihaltcheva S."/>
            <person name="Morgado L.N."/>
            <person name="Niskanen T."/>
            <person name="Noordeloos M.E."/>
            <person name="Ohm R.A."/>
            <person name="Ortiz-Santana B."/>
            <person name="Ovrebo C."/>
            <person name="Racz N."/>
            <person name="Riley R."/>
            <person name="Savchenko A."/>
            <person name="Shiryaev A."/>
            <person name="Soop K."/>
            <person name="Spirin V."/>
            <person name="Szebenyi C."/>
            <person name="Tomsovsky M."/>
            <person name="Tulloss R.E."/>
            <person name="Uehling J."/>
            <person name="Grigoriev I.V."/>
            <person name="Vagvolgyi C."/>
            <person name="Papp T."/>
            <person name="Martin F.M."/>
            <person name="Miettinen O."/>
            <person name="Hibbett D.S."/>
            <person name="Nagy L.G."/>
        </authorList>
    </citation>
    <scope>NUCLEOTIDE SEQUENCE [LARGE SCALE GENOMIC DNA]</scope>
    <source>
        <strain evidence="1 2">FP101781</strain>
    </source>
</reference>
<keyword evidence="2" id="KW-1185">Reference proteome</keyword>
<proteinExistence type="predicted"/>
<name>A0A4Y7SJM8_COPMI</name>
<accession>A0A4Y7SJM8</accession>
<evidence type="ECO:0000313" key="2">
    <source>
        <dbReference type="Proteomes" id="UP000298030"/>
    </source>
</evidence>
<sequence>MTEARLPKNLPAHPRAPTCQLVVEQRAWTGQDRESSISAATALGINNDQHIQAYGKRSIRSARFSFDNHLGVVVFYATGPSPSCPIEASAMNMDSFGRDRTLDGNLARAGVPVHVDITMVDGVVIADDVQRSAPTLESVRSFEERNVKQWCWACIGVWGIEESKAMVPFILKTIIHSLPNQPESFCAVPQ</sequence>
<dbReference type="Proteomes" id="UP000298030">
    <property type="component" value="Unassembled WGS sequence"/>
</dbReference>
<protein>
    <submittedName>
        <fullName evidence="1">Uncharacterized protein</fullName>
    </submittedName>
</protein>
<comment type="caution">
    <text evidence="1">The sequence shown here is derived from an EMBL/GenBank/DDBJ whole genome shotgun (WGS) entry which is preliminary data.</text>
</comment>
<dbReference type="EMBL" id="QPFP01000098">
    <property type="protein sequence ID" value="TEB22035.1"/>
    <property type="molecule type" value="Genomic_DNA"/>
</dbReference>
<gene>
    <name evidence="1" type="ORF">FA13DRAFT_1716378</name>
</gene>
<dbReference type="AlphaFoldDB" id="A0A4Y7SJM8"/>